<feature type="domain" description="YCII-related" evidence="2">
    <location>
        <begin position="6"/>
        <end position="81"/>
    </location>
</feature>
<dbReference type="Gene3D" id="3.30.70.1060">
    <property type="entry name" value="Dimeric alpha+beta barrel"/>
    <property type="match status" value="1"/>
</dbReference>
<keyword evidence="4" id="KW-1185">Reference proteome</keyword>
<dbReference type="PANTHER" id="PTHR37828:SF1">
    <property type="entry name" value="YCII-RELATED DOMAIN-CONTAINING PROTEIN"/>
    <property type="match status" value="1"/>
</dbReference>
<comment type="similarity">
    <text evidence="1">Belongs to the YciI family.</text>
</comment>
<reference evidence="3 4" key="1">
    <citation type="submission" date="2018-08" db="EMBL/GenBank/DDBJ databases">
        <title>Draft genome sequence of Psychrilyobacter sp. strain SD5 isolated from Black Sea water.</title>
        <authorList>
            <person name="Yadav S."/>
            <person name="Villanueva L."/>
            <person name="Damste J.S.S."/>
        </authorList>
    </citation>
    <scope>NUCLEOTIDE SEQUENCE [LARGE SCALE GENOMIC DNA]</scope>
    <source>
        <strain evidence="3 4">SD5</strain>
    </source>
</reference>
<dbReference type="SUPFAM" id="SSF54909">
    <property type="entry name" value="Dimeric alpha+beta barrel"/>
    <property type="match status" value="1"/>
</dbReference>
<protein>
    <recommendedName>
        <fullName evidence="2">YCII-related domain-containing protein</fullName>
    </recommendedName>
</protein>
<dbReference type="InterPro" id="IPR011008">
    <property type="entry name" value="Dimeric_a/b-barrel"/>
</dbReference>
<evidence type="ECO:0000313" key="4">
    <source>
        <dbReference type="Proteomes" id="UP000263486"/>
    </source>
</evidence>
<dbReference type="InterPro" id="IPR005545">
    <property type="entry name" value="YCII"/>
</dbReference>
<proteinExistence type="inferred from homology"/>
<dbReference type="Pfam" id="PF03795">
    <property type="entry name" value="YCII"/>
    <property type="match status" value="1"/>
</dbReference>
<dbReference type="Proteomes" id="UP000263486">
    <property type="component" value="Unassembled WGS sequence"/>
</dbReference>
<comment type="caution">
    <text evidence="3">The sequence shown here is derived from an EMBL/GenBank/DDBJ whole genome shotgun (WGS) entry which is preliminary data.</text>
</comment>
<organism evidence="3 4">
    <name type="scientific">Psychrilyobacter piezotolerans</name>
    <dbReference type="NCBI Taxonomy" id="2293438"/>
    <lineage>
        <taxon>Bacteria</taxon>
        <taxon>Fusobacteriati</taxon>
        <taxon>Fusobacteriota</taxon>
        <taxon>Fusobacteriia</taxon>
        <taxon>Fusobacteriales</taxon>
        <taxon>Fusobacteriaceae</taxon>
        <taxon>Psychrilyobacter</taxon>
    </lineage>
</organism>
<accession>A0ABX9KEE2</accession>
<evidence type="ECO:0000313" key="3">
    <source>
        <dbReference type="EMBL" id="REI39707.1"/>
    </source>
</evidence>
<evidence type="ECO:0000256" key="1">
    <source>
        <dbReference type="ARBA" id="ARBA00007689"/>
    </source>
</evidence>
<dbReference type="RefSeq" id="WP_114643458.1">
    <property type="nucleotide sequence ID" value="NZ_JAACIO010000033.1"/>
</dbReference>
<sequence length="95" mass="10926">MFIINITYKVDLTEVESHLEKHIEYIKEEFSKGNFIASGKKNPRDGGIIISNLEDKAELEAILDRDPFKINDIAIFNIIEFLPTRVGKGYENLLK</sequence>
<dbReference type="EMBL" id="QUAJ01000034">
    <property type="protein sequence ID" value="REI39707.1"/>
    <property type="molecule type" value="Genomic_DNA"/>
</dbReference>
<gene>
    <name evidence="3" type="ORF">DYH56_13775</name>
</gene>
<evidence type="ECO:0000259" key="2">
    <source>
        <dbReference type="Pfam" id="PF03795"/>
    </source>
</evidence>
<name>A0ABX9KEE2_9FUSO</name>
<dbReference type="PANTHER" id="PTHR37828">
    <property type="entry name" value="GSR2449 PROTEIN"/>
    <property type="match status" value="1"/>
</dbReference>